<comment type="caution">
    <text evidence="2">The sequence shown here is derived from an EMBL/GenBank/DDBJ whole genome shotgun (WGS) entry which is preliminary data.</text>
</comment>
<dbReference type="EMBL" id="WKJM01000009">
    <property type="protein sequence ID" value="MRX08679.1"/>
    <property type="molecule type" value="Genomic_DNA"/>
</dbReference>
<protein>
    <submittedName>
        <fullName evidence="2">Uncharacterized protein</fullName>
    </submittedName>
</protein>
<reference evidence="2 3" key="1">
    <citation type="submission" date="2019-11" db="EMBL/GenBank/DDBJ databases">
        <title>Novel species isolated from a subtropical stream in China.</title>
        <authorList>
            <person name="Lu H."/>
        </authorList>
    </citation>
    <scope>NUCLEOTIDE SEQUENCE [LARGE SCALE GENOMIC DNA]</scope>
    <source>
        <strain evidence="2 3">FT25W</strain>
    </source>
</reference>
<sequence length="149" mass="16970">MINTPIGKFIVISAIAIPVVFVAVFWFALNREGGCTSSIIKQEFSVDKMYKATLLKRDCNIGESITYSIRFDSAGSSVEGGWFIPGFEIENDEYPESIPEMRWTDQHRLEVRVRTRTLSGQLTRNINNNLIFSRSYIPKDPSTLPQFLN</sequence>
<feature type="transmembrane region" description="Helical" evidence="1">
    <location>
        <begin position="6"/>
        <end position="29"/>
    </location>
</feature>
<evidence type="ECO:0000256" key="1">
    <source>
        <dbReference type="SAM" id="Phobius"/>
    </source>
</evidence>
<accession>A0A6L5QG45</accession>
<dbReference type="Proteomes" id="UP000481037">
    <property type="component" value="Unassembled WGS sequence"/>
</dbReference>
<keyword evidence="1" id="KW-0472">Membrane</keyword>
<dbReference type="AlphaFoldDB" id="A0A6L5QG45"/>
<keyword evidence="3" id="KW-1185">Reference proteome</keyword>
<name>A0A6L5QG45_9BURK</name>
<keyword evidence="1" id="KW-0812">Transmembrane</keyword>
<evidence type="ECO:0000313" key="2">
    <source>
        <dbReference type="EMBL" id="MRX08679.1"/>
    </source>
</evidence>
<proteinExistence type="predicted"/>
<gene>
    <name evidence="2" type="ORF">GJ697_12600</name>
</gene>
<organism evidence="2 3">
    <name type="scientific">Duganella alba</name>
    <dbReference type="NCBI Taxonomy" id="2666081"/>
    <lineage>
        <taxon>Bacteria</taxon>
        <taxon>Pseudomonadati</taxon>
        <taxon>Pseudomonadota</taxon>
        <taxon>Betaproteobacteria</taxon>
        <taxon>Burkholderiales</taxon>
        <taxon>Oxalobacteraceae</taxon>
        <taxon>Telluria group</taxon>
        <taxon>Duganella</taxon>
    </lineage>
</organism>
<evidence type="ECO:0000313" key="3">
    <source>
        <dbReference type="Proteomes" id="UP000481037"/>
    </source>
</evidence>
<dbReference type="RefSeq" id="WP_154367305.1">
    <property type="nucleotide sequence ID" value="NZ_WKJM01000009.1"/>
</dbReference>
<keyword evidence="1" id="KW-1133">Transmembrane helix</keyword>